<dbReference type="Gene3D" id="3.30.40.10">
    <property type="entry name" value="Zinc/RING finger domain, C3HC4 (zinc finger)"/>
    <property type="match status" value="1"/>
</dbReference>
<reference evidence="7 8" key="1">
    <citation type="submission" date="2024-05" db="EMBL/GenBank/DDBJ databases">
        <authorList>
            <person name="Wallberg A."/>
        </authorList>
    </citation>
    <scope>NUCLEOTIDE SEQUENCE [LARGE SCALE GENOMIC DNA]</scope>
</reference>
<dbReference type="InterPro" id="IPR006575">
    <property type="entry name" value="RWD_dom"/>
</dbReference>
<feature type="compositionally biased region" description="Basic residues" evidence="4">
    <location>
        <begin position="294"/>
        <end position="304"/>
    </location>
</feature>
<dbReference type="InterPro" id="IPR013083">
    <property type="entry name" value="Znf_RING/FYVE/PHD"/>
</dbReference>
<dbReference type="GO" id="GO:0016567">
    <property type="term" value="P:protein ubiquitination"/>
    <property type="evidence" value="ECO:0007669"/>
    <property type="project" value="TreeGrafter"/>
</dbReference>
<dbReference type="InterPro" id="IPR016135">
    <property type="entry name" value="UBQ-conjugating_enzyme/RWD"/>
</dbReference>
<organism evidence="7 8">
    <name type="scientific">Meganyctiphanes norvegica</name>
    <name type="common">Northern krill</name>
    <name type="synonym">Thysanopoda norvegica</name>
    <dbReference type="NCBI Taxonomy" id="48144"/>
    <lineage>
        <taxon>Eukaryota</taxon>
        <taxon>Metazoa</taxon>
        <taxon>Ecdysozoa</taxon>
        <taxon>Arthropoda</taxon>
        <taxon>Crustacea</taxon>
        <taxon>Multicrustacea</taxon>
        <taxon>Malacostraca</taxon>
        <taxon>Eumalacostraca</taxon>
        <taxon>Eucarida</taxon>
        <taxon>Euphausiacea</taxon>
        <taxon>Euphausiidae</taxon>
        <taxon>Meganyctiphanes</taxon>
    </lineage>
</organism>
<comment type="caution">
    <text evidence="7">The sequence shown here is derived from an EMBL/GenBank/DDBJ whole genome shotgun (WGS) entry which is preliminary data.</text>
</comment>
<feature type="compositionally biased region" description="Polar residues" evidence="4">
    <location>
        <begin position="403"/>
        <end position="412"/>
    </location>
</feature>
<evidence type="ECO:0000259" key="5">
    <source>
        <dbReference type="PROSITE" id="PS50089"/>
    </source>
</evidence>
<dbReference type="GO" id="GO:0008270">
    <property type="term" value="F:zinc ion binding"/>
    <property type="evidence" value="ECO:0007669"/>
    <property type="project" value="UniProtKB-KW"/>
</dbReference>
<dbReference type="PROSITE" id="PS50908">
    <property type="entry name" value="RWD"/>
    <property type="match status" value="1"/>
</dbReference>
<dbReference type="Pfam" id="PF05773">
    <property type="entry name" value="RWD"/>
    <property type="match status" value="1"/>
</dbReference>
<dbReference type="InterPro" id="IPR039133">
    <property type="entry name" value="RNF25"/>
</dbReference>
<keyword evidence="1 3" id="KW-0863">Zinc-finger</keyword>
<dbReference type="InterPro" id="IPR001841">
    <property type="entry name" value="Znf_RING"/>
</dbReference>
<evidence type="ECO:0000313" key="7">
    <source>
        <dbReference type="EMBL" id="CAL4114700.1"/>
    </source>
</evidence>
<dbReference type="GO" id="GO:0061630">
    <property type="term" value="F:ubiquitin protein ligase activity"/>
    <property type="evidence" value="ECO:0007669"/>
    <property type="project" value="InterPro"/>
</dbReference>
<dbReference type="GO" id="GO:0033554">
    <property type="term" value="P:cellular response to stress"/>
    <property type="evidence" value="ECO:0007669"/>
    <property type="project" value="UniProtKB-ARBA"/>
</dbReference>
<evidence type="ECO:0000256" key="1">
    <source>
        <dbReference type="ARBA" id="ARBA00022771"/>
    </source>
</evidence>
<dbReference type="SMART" id="SM00591">
    <property type="entry name" value="RWD"/>
    <property type="match status" value="1"/>
</dbReference>
<dbReference type="SUPFAM" id="SSF57850">
    <property type="entry name" value="RING/U-box"/>
    <property type="match status" value="1"/>
</dbReference>
<proteinExistence type="predicted"/>
<feature type="domain" description="RWD" evidence="6">
    <location>
        <begin position="10"/>
        <end position="119"/>
    </location>
</feature>
<dbReference type="GO" id="GO:0051246">
    <property type="term" value="P:regulation of protein metabolic process"/>
    <property type="evidence" value="ECO:0007669"/>
    <property type="project" value="UniProtKB-ARBA"/>
</dbReference>
<feature type="region of interest" description="Disordered" evidence="4">
    <location>
        <begin position="257"/>
        <end position="501"/>
    </location>
</feature>
<name>A0AAV2R6I5_MEGNR</name>
<dbReference type="PANTHER" id="PTHR13198:SF4">
    <property type="entry name" value="E3 UBIQUITIN-PROTEIN LIGASE RNF25"/>
    <property type="match status" value="1"/>
</dbReference>
<feature type="compositionally biased region" description="Polar residues" evidence="4">
    <location>
        <begin position="378"/>
        <end position="391"/>
    </location>
</feature>
<dbReference type="SMART" id="SM00184">
    <property type="entry name" value="RING"/>
    <property type="match status" value="1"/>
</dbReference>
<evidence type="ECO:0008006" key="9">
    <source>
        <dbReference type="Google" id="ProtNLM"/>
    </source>
</evidence>
<dbReference type="CDD" id="cd16470">
    <property type="entry name" value="RING-H2_RNF25"/>
    <property type="match status" value="1"/>
</dbReference>
<dbReference type="GO" id="GO:0005634">
    <property type="term" value="C:nucleus"/>
    <property type="evidence" value="ECO:0007669"/>
    <property type="project" value="TreeGrafter"/>
</dbReference>
<dbReference type="Gene3D" id="3.10.110.10">
    <property type="entry name" value="Ubiquitin Conjugating Enzyme"/>
    <property type="match status" value="1"/>
</dbReference>
<dbReference type="PROSITE" id="PS50089">
    <property type="entry name" value="ZF_RING_2"/>
    <property type="match status" value="1"/>
</dbReference>
<keyword evidence="2" id="KW-0862">Zinc</keyword>
<evidence type="ECO:0000313" key="8">
    <source>
        <dbReference type="Proteomes" id="UP001497623"/>
    </source>
</evidence>
<feature type="compositionally biased region" description="Polar residues" evidence="4">
    <location>
        <begin position="279"/>
        <end position="289"/>
    </location>
</feature>
<dbReference type="FunFam" id="3.10.110.10:FF:000050">
    <property type="entry name" value="eIF-2-alpha kinase GCN2"/>
    <property type="match status" value="1"/>
</dbReference>
<dbReference type="SUPFAM" id="SSF54495">
    <property type="entry name" value="UBC-like"/>
    <property type="match status" value="1"/>
</dbReference>
<evidence type="ECO:0000256" key="2">
    <source>
        <dbReference type="ARBA" id="ARBA00022833"/>
    </source>
</evidence>
<feature type="compositionally biased region" description="Acidic residues" evidence="4">
    <location>
        <begin position="266"/>
        <end position="275"/>
    </location>
</feature>
<feature type="domain" description="RING-type" evidence="5">
    <location>
        <begin position="126"/>
        <end position="189"/>
    </location>
</feature>
<dbReference type="CDD" id="cd23818">
    <property type="entry name" value="RWD_RNF25"/>
    <property type="match status" value="1"/>
</dbReference>
<feature type="compositionally biased region" description="Basic residues" evidence="4">
    <location>
        <begin position="462"/>
        <end position="472"/>
    </location>
</feature>
<accession>A0AAV2R6I5</accession>
<dbReference type="GO" id="GO:0009893">
    <property type="term" value="P:positive regulation of metabolic process"/>
    <property type="evidence" value="ECO:0007669"/>
    <property type="project" value="UniProtKB-ARBA"/>
</dbReference>
<sequence length="501" mass="55404">MASNTEAILEEIEALQAIMMDEVIVHYGENDIPNGVECTCVPATAQNVHEQHVRVTLLVKLLPEYPEVSPEIQLRNPRGVDDDVLQKIHKESQRKCEEYLGSPVIYELIEVCRENLTENNTPSCPCAICLYHFTDDDIFTKTNCYHYFHSYCLGRYIKNCQAEAALEDNQPQPAWMTKVKKLLVCPVCRDPVTDELNEAELLMCPPPEDEGNTEEFDANDPELVSLQQQMSELYIKQKEKGGIIDLEEEKNKFLLSSNTTELCPTAEEEIPEESVESPTVDTPASSDTSAAVKKPQRGHQRTQGHKGFSGSQKNTQSHQTANHHNKGNWKHNEQGGDGRPWSGGRGRGGGRGGGRGRGAGAGRPSQYFTNDGRPAHYNSESRQPQHQSGGSRSIGKGNGQIIGDNQSISSEGKSNHMYDNGYNGTSGNWKNYGVGGRRDYRSYENESIQNGADNYGNERGGGRRGRSSRHGQRSFSGRGRGRGPPPGLQPSSMKTSFTDTS</sequence>
<dbReference type="EMBL" id="CAXKWB010015882">
    <property type="protein sequence ID" value="CAL4114700.1"/>
    <property type="molecule type" value="Genomic_DNA"/>
</dbReference>
<dbReference type="GO" id="GO:0010468">
    <property type="term" value="P:regulation of gene expression"/>
    <property type="evidence" value="ECO:0007669"/>
    <property type="project" value="UniProtKB-ARBA"/>
</dbReference>
<gene>
    <name evidence="7" type="ORF">MNOR_LOCUS20489</name>
</gene>
<dbReference type="FunFam" id="3.30.40.10:FF:000215">
    <property type="entry name" value="E3 ubiquitin-protein ligase RNF25"/>
    <property type="match status" value="1"/>
</dbReference>
<feature type="compositionally biased region" description="Gly residues" evidence="4">
    <location>
        <begin position="337"/>
        <end position="361"/>
    </location>
</feature>
<keyword evidence="1 3" id="KW-0479">Metal-binding</keyword>
<evidence type="ECO:0000256" key="3">
    <source>
        <dbReference type="PROSITE-ProRule" id="PRU00175"/>
    </source>
</evidence>
<dbReference type="Proteomes" id="UP001497623">
    <property type="component" value="Unassembled WGS sequence"/>
</dbReference>
<feature type="compositionally biased region" description="Polar residues" evidence="4">
    <location>
        <begin position="309"/>
        <end position="320"/>
    </location>
</feature>
<keyword evidence="8" id="KW-1185">Reference proteome</keyword>
<dbReference type="PANTHER" id="PTHR13198">
    <property type="entry name" value="RING FINGER PROTEIN 25"/>
    <property type="match status" value="1"/>
</dbReference>
<dbReference type="AlphaFoldDB" id="A0AAV2R6I5"/>
<protein>
    <recommendedName>
        <fullName evidence="9">E3 ubiquitin-protein ligase RNF25</fullName>
    </recommendedName>
</protein>
<evidence type="ECO:0000259" key="6">
    <source>
        <dbReference type="PROSITE" id="PS50908"/>
    </source>
</evidence>
<evidence type="ECO:0000256" key="4">
    <source>
        <dbReference type="SAM" id="MobiDB-lite"/>
    </source>
</evidence>